<comment type="catalytic activity">
    <reaction evidence="10">
        <text>DNA(n) + a 2'-deoxyribonucleoside 5'-triphosphate = DNA(n+1) + diphosphate</text>
        <dbReference type="Rhea" id="RHEA:22508"/>
        <dbReference type="Rhea" id="RHEA-COMP:17339"/>
        <dbReference type="Rhea" id="RHEA-COMP:17340"/>
        <dbReference type="ChEBI" id="CHEBI:33019"/>
        <dbReference type="ChEBI" id="CHEBI:61560"/>
        <dbReference type="ChEBI" id="CHEBI:173112"/>
        <dbReference type="EC" id="2.7.7.7"/>
    </reaction>
</comment>
<dbReference type="CDD" id="cd04485">
    <property type="entry name" value="DnaE_OBF"/>
    <property type="match status" value="1"/>
</dbReference>
<dbReference type="NCBIfam" id="TIGR00594">
    <property type="entry name" value="polc"/>
    <property type="match status" value="1"/>
</dbReference>
<evidence type="ECO:0000313" key="12">
    <source>
        <dbReference type="EMBL" id="RHA20763.1"/>
    </source>
</evidence>
<dbReference type="GO" id="GO:0008408">
    <property type="term" value="F:3'-5' exonuclease activity"/>
    <property type="evidence" value="ECO:0007669"/>
    <property type="project" value="InterPro"/>
</dbReference>
<accession>A0A413RDB0</accession>
<dbReference type="Pfam" id="PF01336">
    <property type="entry name" value="tRNA_anti-codon"/>
    <property type="match status" value="1"/>
</dbReference>
<evidence type="ECO:0000256" key="8">
    <source>
        <dbReference type="ARBA" id="ARBA00022932"/>
    </source>
</evidence>
<dbReference type="InterPro" id="IPR011708">
    <property type="entry name" value="DNA_pol3_alpha_NTPase_dom"/>
</dbReference>
<protein>
    <recommendedName>
        <fullName evidence="4">DNA polymerase III subunit alpha</fullName>
        <ecNumber evidence="3">2.7.7.7</ecNumber>
    </recommendedName>
</protein>
<evidence type="ECO:0000256" key="5">
    <source>
        <dbReference type="ARBA" id="ARBA00022679"/>
    </source>
</evidence>
<evidence type="ECO:0000256" key="7">
    <source>
        <dbReference type="ARBA" id="ARBA00022705"/>
    </source>
</evidence>
<dbReference type="Gene3D" id="1.10.10.1600">
    <property type="entry name" value="Bacterial DNA polymerase III alpha subunit, thumb domain"/>
    <property type="match status" value="1"/>
</dbReference>
<dbReference type="InterPro" id="IPR041931">
    <property type="entry name" value="DNA_pol3_alpha_thumb_dom"/>
</dbReference>
<dbReference type="Gene3D" id="1.10.150.870">
    <property type="match status" value="1"/>
</dbReference>
<keyword evidence="8" id="KW-0239">DNA-directed DNA polymerase</keyword>
<dbReference type="SUPFAM" id="SSF89550">
    <property type="entry name" value="PHP domain-like"/>
    <property type="match status" value="1"/>
</dbReference>
<dbReference type="Pfam" id="PF02811">
    <property type="entry name" value="PHP"/>
    <property type="match status" value="1"/>
</dbReference>
<evidence type="ECO:0000256" key="3">
    <source>
        <dbReference type="ARBA" id="ARBA00012417"/>
    </source>
</evidence>
<dbReference type="SMART" id="SM00481">
    <property type="entry name" value="POLIIIAc"/>
    <property type="match status" value="1"/>
</dbReference>
<dbReference type="Pfam" id="PF14579">
    <property type="entry name" value="HHH_6"/>
    <property type="match status" value="1"/>
</dbReference>
<dbReference type="InterPro" id="IPR003141">
    <property type="entry name" value="Pol/His_phosphatase_N"/>
</dbReference>
<dbReference type="GO" id="GO:0003887">
    <property type="term" value="F:DNA-directed DNA polymerase activity"/>
    <property type="evidence" value="ECO:0007669"/>
    <property type="project" value="UniProtKB-KW"/>
</dbReference>
<dbReference type="NCBIfam" id="NF005298">
    <property type="entry name" value="PRK06826.1"/>
    <property type="match status" value="1"/>
</dbReference>
<evidence type="ECO:0000313" key="13">
    <source>
        <dbReference type="Proteomes" id="UP000284779"/>
    </source>
</evidence>
<proteinExistence type="inferred from homology"/>
<keyword evidence="6 12" id="KW-0548">Nucleotidyltransferase</keyword>
<organism evidence="12 13">
    <name type="scientific">Eubacterium ventriosum</name>
    <dbReference type="NCBI Taxonomy" id="39496"/>
    <lineage>
        <taxon>Bacteria</taxon>
        <taxon>Bacillati</taxon>
        <taxon>Bacillota</taxon>
        <taxon>Clostridia</taxon>
        <taxon>Eubacteriales</taxon>
        <taxon>Eubacteriaceae</taxon>
        <taxon>Eubacterium</taxon>
    </lineage>
</organism>
<dbReference type="InterPro" id="IPR016195">
    <property type="entry name" value="Pol/histidinol_Pase-like"/>
</dbReference>
<dbReference type="Gene3D" id="3.20.20.140">
    <property type="entry name" value="Metal-dependent hydrolases"/>
    <property type="match status" value="1"/>
</dbReference>
<dbReference type="InterPro" id="IPR004365">
    <property type="entry name" value="NA-bd_OB_tRNA"/>
</dbReference>
<evidence type="ECO:0000256" key="4">
    <source>
        <dbReference type="ARBA" id="ARBA00019114"/>
    </source>
</evidence>
<dbReference type="EMBL" id="QSFD01000001">
    <property type="protein sequence ID" value="RHA20763.1"/>
    <property type="molecule type" value="Genomic_DNA"/>
</dbReference>
<comment type="similarity">
    <text evidence="2">Belongs to the DNA polymerase type-C family. DnaE subfamily.</text>
</comment>
<sequence>MNFAHLHVHTEYSLLDGSSKIKEITKRAKELGMNSLAITDHGVMYGCIDFYRAALENGIKPIIGCEVYVAPGSRFEKEAGDNEDRYYHLILLAENNEGYANLCKIVSKGFVEGFYYKPRVDYEVLEKYHEGIICLSACLAGEVQKYLARGEYEKGKEAALKYEKIFGKGNYFLEMQDHGIPEQATVNQQLMRMSEELGIDLVCTNDVHYTFADDVEAHDILLCIQTGKKKADEDRMRYEGGQFYLKSPEEMYRLFKYAPQAMENTQKIADRCNVTFEFGVTKIPSFPVPEGYTSWTYLKELCETGLHNRYPVFKGEVDQNCHLTKEELEERLNYELNTIKNMGYIEYFLIVWDFIHYAKSNGIAVGPGRGSAAGSIVSYCLEITDIEPMRYNLLFERFLNPERVSMPDIDVDFCIERRQEVIDYVGRKYGKDHVAQIVTFGTLKARGVIRDVGRVLDMPYAQVDNIAKMIPQELNITLDGALKQNRELKTLYDSDPEVKYLIDMSRRLEGLPRHASMHAAGVVICGKPVDEYVPLSRAADGSITTQYIMTTLEELGLLKMDFLGLRNLTVIQNAQRFIKKNRGIELDLMKIDYNDKKVLDYIGTGNTEGIFQLESAGMKNFMKELKPQSLEDIIAGIALYRPGPMDFIPKYLEGKNNRDSVTYDCPQLIPILEPTYGCIVYQEQVMQIVRDLAGYSLGRSDLLRRAMSKKKQAVMEKERQSFVYGNREEGVKGCIKNGISEEIANKIYDEMIDFAKYAFNKSHAAAYGVVAYQTAYLKYYYAAEFMAAMLTSVMDISTKVAEYVYSCRSMGIEILPPDINEGESGFSAKGNSIRYGLTAIKNVGKNIIDGIVVEREKHGKYTDLEDFITRTANLGVNKRAIENFIKAGAFDSLNATRKQMMMVYIQILDGVNKENKDAWEGQMSIFDMADDSTKEKYKVKMPDVGEYTVDQKLAFEKEVIGIYASGHPLQAQEQKWRKHITNMSIDFTEPEEGEESKVPDKSKVAVGGIISAITKKFTKTGQQMAFITLEDLVGTVEVVVFPRQFERSRMLMEEGQKIFVKGEANIEENSAGKVLANSIVSFDQVPSELWIAFKDKEEYMAKEKELLETLLLHKGGDKVMIALAKERQQKALPIEYRVDANNQFIEELKKTYGQDFVKLRV</sequence>
<dbReference type="NCBIfam" id="NF004226">
    <property type="entry name" value="PRK05673.1"/>
    <property type="match status" value="1"/>
</dbReference>
<dbReference type="RefSeq" id="WP_117969278.1">
    <property type="nucleotide sequence ID" value="NZ_CAUBDO010000001.1"/>
</dbReference>
<comment type="function">
    <text evidence="9">DNA polymerase III is a complex, multichain enzyme responsible for most of the replicative synthesis in bacteria. This DNA polymerase also exhibits 3' to 5' exonuclease activity. The alpha chain is the DNA polymerase.</text>
</comment>
<keyword evidence="5 12" id="KW-0808">Transferase</keyword>
<dbReference type="GO" id="GO:0003676">
    <property type="term" value="F:nucleic acid binding"/>
    <property type="evidence" value="ECO:0007669"/>
    <property type="project" value="InterPro"/>
</dbReference>
<evidence type="ECO:0000256" key="9">
    <source>
        <dbReference type="ARBA" id="ARBA00025611"/>
    </source>
</evidence>
<dbReference type="CDD" id="cd12113">
    <property type="entry name" value="PHP_PolIIIA_DnaE3"/>
    <property type="match status" value="1"/>
</dbReference>
<dbReference type="Pfam" id="PF17657">
    <property type="entry name" value="DNA_pol3_finger"/>
    <property type="match status" value="1"/>
</dbReference>
<dbReference type="InterPro" id="IPR004013">
    <property type="entry name" value="PHP_dom"/>
</dbReference>
<dbReference type="InterPro" id="IPR004805">
    <property type="entry name" value="DnaE2/DnaE/PolC"/>
</dbReference>
<evidence type="ECO:0000256" key="10">
    <source>
        <dbReference type="ARBA" id="ARBA00049244"/>
    </source>
</evidence>
<comment type="subcellular location">
    <subcellularLocation>
        <location evidence="1">Cytoplasm</location>
    </subcellularLocation>
</comment>
<dbReference type="PANTHER" id="PTHR32294:SF0">
    <property type="entry name" value="DNA POLYMERASE III SUBUNIT ALPHA"/>
    <property type="match status" value="1"/>
</dbReference>
<dbReference type="Pfam" id="PF07733">
    <property type="entry name" value="DNA_pol3_alpha"/>
    <property type="match status" value="1"/>
</dbReference>
<evidence type="ECO:0000256" key="6">
    <source>
        <dbReference type="ARBA" id="ARBA00022695"/>
    </source>
</evidence>
<reference evidence="12 13" key="1">
    <citation type="submission" date="2018-08" db="EMBL/GenBank/DDBJ databases">
        <title>A genome reference for cultivated species of the human gut microbiota.</title>
        <authorList>
            <person name="Zou Y."/>
            <person name="Xue W."/>
            <person name="Luo G."/>
        </authorList>
    </citation>
    <scope>NUCLEOTIDE SEQUENCE [LARGE SCALE GENOMIC DNA]</scope>
    <source>
        <strain evidence="12 13">AM44-11BH</strain>
    </source>
</reference>
<dbReference type="PANTHER" id="PTHR32294">
    <property type="entry name" value="DNA POLYMERASE III SUBUNIT ALPHA"/>
    <property type="match status" value="1"/>
</dbReference>
<dbReference type="GO" id="GO:0005737">
    <property type="term" value="C:cytoplasm"/>
    <property type="evidence" value="ECO:0007669"/>
    <property type="project" value="UniProtKB-SubCell"/>
</dbReference>
<dbReference type="InterPro" id="IPR029460">
    <property type="entry name" value="DNAPol_HHH"/>
</dbReference>
<dbReference type="Proteomes" id="UP000284779">
    <property type="component" value="Unassembled WGS sequence"/>
</dbReference>
<comment type="caution">
    <text evidence="12">The sequence shown here is derived from an EMBL/GenBank/DDBJ whole genome shotgun (WGS) entry which is preliminary data.</text>
</comment>
<dbReference type="GO" id="GO:0006260">
    <property type="term" value="P:DNA replication"/>
    <property type="evidence" value="ECO:0007669"/>
    <property type="project" value="UniProtKB-KW"/>
</dbReference>
<dbReference type="AlphaFoldDB" id="A0A413RDB0"/>
<evidence type="ECO:0000256" key="2">
    <source>
        <dbReference type="ARBA" id="ARBA00009496"/>
    </source>
</evidence>
<keyword evidence="7" id="KW-0235">DNA replication</keyword>
<keyword evidence="13" id="KW-1185">Reference proteome</keyword>
<evidence type="ECO:0000256" key="1">
    <source>
        <dbReference type="ARBA" id="ARBA00004496"/>
    </source>
</evidence>
<name>A0A413RDB0_9FIRM</name>
<evidence type="ECO:0000259" key="11">
    <source>
        <dbReference type="SMART" id="SM00481"/>
    </source>
</evidence>
<feature type="domain" description="Polymerase/histidinol phosphatase N-terminal" evidence="11">
    <location>
        <begin position="4"/>
        <end position="71"/>
    </location>
</feature>
<dbReference type="EC" id="2.7.7.7" evidence="3"/>
<gene>
    <name evidence="12" type="ORF">DW944_00930</name>
</gene>
<dbReference type="InterPro" id="IPR040982">
    <property type="entry name" value="DNA_pol3_finger"/>
</dbReference>